<proteinExistence type="inferred from homology"/>
<dbReference type="InterPro" id="IPR023393">
    <property type="entry name" value="START-like_dom_sf"/>
</dbReference>
<dbReference type="AlphaFoldDB" id="A0A2T0JYI6"/>
<sequence>MPVISSEKNVDALTLTFVAEFAAPVDRVWRVWADPRMLERWWGPPTWPATVDRFDLKPGGDVRYHMTGPDGTKAGGWWAVTEVEEPHHLEFDDGFADDAGEPVDPQDVTHAVVTLEESGAGTRMTTMSTFRTAAQLETLTDMGMEEGMRLAMGQIDDILTEG</sequence>
<evidence type="ECO:0000313" key="3">
    <source>
        <dbReference type="EMBL" id="PRX13946.1"/>
    </source>
</evidence>
<reference evidence="3 4" key="1">
    <citation type="submission" date="2018-03" db="EMBL/GenBank/DDBJ databases">
        <title>Genomic Encyclopedia of Archaeal and Bacterial Type Strains, Phase II (KMG-II): from individual species to whole genera.</title>
        <authorList>
            <person name="Goeker M."/>
        </authorList>
    </citation>
    <scope>NUCLEOTIDE SEQUENCE [LARGE SCALE GENOMIC DNA]</scope>
    <source>
        <strain evidence="3 4">DSM 43146</strain>
    </source>
</reference>
<evidence type="ECO:0000313" key="4">
    <source>
        <dbReference type="Proteomes" id="UP000239415"/>
    </source>
</evidence>
<dbReference type="Pfam" id="PF08327">
    <property type="entry name" value="AHSA1"/>
    <property type="match status" value="1"/>
</dbReference>
<dbReference type="InterPro" id="IPR013538">
    <property type="entry name" value="ASHA1/2-like_C"/>
</dbReference>
<gene>
    <name evidence="3" type="ORF">CLV67_124135</name>
</gene>
<name>A0A2T0JYI6_9ACTN</name>
<dbReference type="Proteomes" id="UP000239415">
    <property type="component" value="Unassembled WGS sequence"/>
</dbReference>
<protein>
    <submittedName>
        <fullName evidence="3">Uncharacterized protein YndB with AHSA1/START domain</fullName>
    </submittedName>
</protein>
<evidence type="ECO:0000256" key="1">
    <source>
        <dbReference type="ARBA" id="ARBA00006817"/>
    </source>
</evidence>
<evidence type="ECO:0000259" key="2">
    <source>
        <dbReference type="Pfam" id="PF08327"/>
    </source>
</evidence>
<organism evidence="3 4">
    <name type="scientific">Actinoplanes italicus</name>
    <dbReference type="NCBI Taxonomy" id="113567"/>
    <lineage>
        <taxon>Bacteria</taxon>
        <taxon>Bacillati</taxon>
        <taxon>Actinomycetota</taxon>
        <taxon>Actinomycetes</taxon>
        <taxon>Micromonosporales</taxon>
        <taxon>Micromonosporaceae</taxon>
        <taxon>Actinoplanes</taxon>
    </lineage>
</organism>
<comment type="caution">
    <text evidence="3">The sequence shown here is derived from an EMBL/GenBank/DDBJ whole genome shotgun (WGS) entry which is preliminary data.</text>
</comment>
<dbReference type="EMBL" id="PVMZ01000024">
    <property type="protein sequence ID" value="PRX13946.1"/>
    <property type="molecule type" value="Genomic_DNA"/>
</dbReference>
<dbReference type="RefSeq" id="WP_106328852.1">
    <property type="nucleotide sequence ID" value="NZ_BOMO01000156.1"/>
</dbReference>
<keyword evidence="4" id="KW-1185">Reference proteome</keyword>
<dbReference type="SUPFAM" id="SSF55961">
    <property type="entry name" value="Bet v1-like"/>
    <property type="match status" value="1"/>
</dbReference>
<feature type="domain" description="Activator of Hsp90 ATPase homologue 1/2-like C-terminal" evidence="2">
    <location>
        <begin position="23"/>
        <end position="159"/>
    </location>
</feature>
<dbReference type="OrthoDB" id="3365660at2"/>
<accession>A0A2T0JYI6</accession>
<dbReference type="Gene3D" id="3.30.530.20">
    <property type="match status" value="1"/>
</dbReference>
<comment type="similarity">
    <text evidence="1">Belongs to the AHA1 family.</text>
</comment>
<dbReference type="CDD" id="cd07814">
    <property type="entry name" value="SRPBCC_CalC_Aha1-like"/>
    <property type="match status" value="1"/>
</dbReference>